<reference evidence="1 2" key="1">
    <citation type="submission" date="2023-10" db="EMBL/GenBank/DDBJ databases">
        <title>Host Genetic Regulation of Human Gut Microbial Structural Variation.</title>
        <authorList>
            <person name="Harmsen H.J.M."/>
        </authorList>
    </citation>
    <scope>NUCLEOTIDE SEQUENCE [LARGE SCALE GENOMIC DNA]</scope>
    <source>
        <strain evidence="1 2">HTF-F</strain>
    </source>
</reference>
<dbReference type="EMBL" id="JAWHPR010000007">
    <property type="protein sequence ID" value="MDU8689473.1"/>
    <property type="molecule type" value="Genomic_DNA"/>
</dbReference>
<dbReference type="RefSeq" id="WP_256469129.1">
    <property type="nucleotide sequence ID" value="NZ_CP094473.1"/>
</dbReference>
<dbReference type="Pfam" id="PF13151">
    <property type="entry name" value="DUF3990"/>
    <property type="match status" value="1"/>
</dbReference>
<sequence length="179" mass="20970">MGHNGYANRYKIECDGLTILDLNAPGYTMLHWLIILLENREFDTSAPLAAEAKEYLMNTFHLDYKSADIIIGYRADDSYFSFASDFINGAISYRQLCNAMRLGKLGQQFVLKSKAAFEQLEFLGYETADSKEWYKKKAFRDQTARRQYFDVERNRRQRGDLYITTILDEEMKPNDPRLR</sequence>
<gene>
    <name evidence="1" type="ORF">RX402_12120</name>
</gene>
<evidence type="ECO:0000313" key="1">
    <source>
        <dbReference type="EMBL" id="MDU8689473.1"/>
    </source>
</evidence>
<comment type="caution">
    <text evidence="1">The sequence shown here is derived from an EMBL/GenBank/DDBJ whole genome shotgun (WGS) entry which is preliminary data.</text>
</comment>
<name>A0ABU3U1L8_9FIRM</name>
<dbReference type="Proteomes" id="UP001263246">
    <property type="component" value="Unassembled WGS sequence"/>
</dbReference>
<organism evidence="1 2">
    <name type="scientific">Faecalibacterium wellingii</name>
    <dbReference type="NCBI Taxonomy" id="2929491"/>
    <lineage>
        <taxon>Bacteria</taxon>
        <taxon>Bacillati</taxon>
        <taxon>Bacillota</taxon>
        <taxon>Clostridia</taxon>
        <taxon>Eubacteriales</taxon>
        <taxon>Oscillospiraceae</taxon>
        <taxon>Faecalibacterium</taxon>
    </lineage>
</organism>
<proteinExistence type="predicted"/>
<accession>A0ABU3U1L8</accession>
<protein>
    <submittedName>
        <fullName evidence="1">DUF3990 domain-containing protein</fullName>
    </submittedName>
</protein>
<evidence type="ECO:0000313" key="2">
    <source>
        <dbReference type="Proteomes" id="UP001263246"/>
    </source>
</evidence>
<keyword evidence="2" id="KW-1185">Reference proteome</keyword>
<dbReference type="InterPro" id="IPR025051">
    <property type="entry name" value="DUF3990"/>
</dbReference>